<dbReference type="InterPro" id="IPR011006">
    <property type="entry name" value="CheY-like_superfamily"/>
</dbReference>
<keyword evidence="4" id="KW-0804">Transcription</keyword>
<dbReference type="PROSITE" id="PS50043">
    <property type="entry name" value="HTH_LUXR_2"/>
    <property type="match status" value="1"/>
</dbReference>
<reference evidence="8 9" key="1">
    <citation type="submission" date="2018-07" db="EMBL/GenBank/DDBJ databases">
        <title>Complete genome sequencing of Ornithinimicrobium sp. AMA3305.</title>
        <authorList>
            <person name="Bae J.-W."/>
        </authorList>
    </citation>
    <scope>NUCLEOTIDE SEQUENCE [LARGE SCALE GENOMIC DNA]</scope>
    <source>
        <strain evidence="8 9">AMA3305</strain>
    </source>
</reference>
<protein>
    <submittedName>
        <fullName evidence="8">DNA-binding response regulator</fullName>
    </submittedName>
</protein>
<keyword evidence="1 5" id="KW-0597">Phosphoprotein</keyword>
<dbReference type="CDD" id="cd06170">
    <property type="entry name" value="LuxR_C_like"/>
    <property type="match status" value="1"/>
</dbReference>
<dbReference type="AlphaFoldDB" id="A0A345NT20"/>
<dbReference type="GO" id="GO:0003677">
    <property type="term" value="F:DNA binding"/>
    <property type="evidence" value="ECO:0007669"/>
    <property type="project" value="UniProtKB-KW"/>
</dbReference>
<dbReference type="GO" id="GO:0000160">
    <property type="term" value="P:phosphorelay signal transduction system"/>
    <property type="evidence" value="ECO:0007669"/>
    <property type="project" value="InterPro"/>
</dbReference>
<dbReference type="CDD" id="cd17535">
    <property type="entry name" value="REC_NarL-like"/>
    <property type="match status" value="1"/>
</dbReference>
<dbReference type="Proteomes" id="UP000253790">
    <property type="component" value="Chromosome"/>
</dbReference>
<dbReference type="InterPro" id="IPR039420">
    <property type="entry name" value="WalR-like"/>
</dbReference>
<dbReference type="InterPro" id="IPR000792">
    <property type="entry name" value="Tscrpt_reg_LuxR_C"/>
</dbReference>
<evidence type="ECO:0000313" key="9">
    <source>
        <dbReference type="Proteomes" id="UP000253790"/>
    </source>
</evidence>
<dbReference type="PROSITE" id="PS00622">
    <property type="entry name" value="HTH_LUXR_1"/>
    <property type="match status" value="1"/>
</dbReference>
<sequence>MRVLLADDQQLVRAGFRSILKHEPDLEVVGEASNGAEAVRMAEELSPDVVLMDIRMPVMDGLTATRHILSRPRPPVIIVLTTFDADEFVYRALREGAAGFLLKDTSPEELVASVRAAIAGDQILSPRITRLLISSFVATPPPEDAARATAQLSEREREVMGLVAHGRSNSDIARELFIAETTVKTHVARLLQKLGLRDRVQVVVFAYEHGLVRPGE</sequence>
<dbReference type="SUPFAM" id="SSF46894">
    <property type="entry name" value="C-terminal effector domain of the bipartite response regulators"/>
    <property type="match status" value="1"/>
</dbReference>
<dbReference type="PANTHER" id="PTHR43214:SF24">
    <property type="entry name" value="TRANSCRIPTIONAL REGULATORY PROTEIN NARL-RELATED"/>
    <property type="match status" value="1"/>
</dbReference>
<feature type="domain" description="Response regulatory" evidence="7">
    <location>
        <begin position="2"/>
        <end position="118"/>
    </location>
</feature>
<dbReference type="SMART" id="SM00448">
    <property type="entry name" value="REC"/>
    <property type="match status" value="1"/>
</dbReference>
<dbReference type="Pfam" id="PF00196">
    <property type="entry name" value="GerE"/>
    <property type="match status" value="1"/>
</dbReference>
<organism evidence="8 9">
    <name type="scientific">Ornithinimicrobium avium</name>
    <dbReference type="NCBI Taxonomy" id="2283195"/>
    <lineage>
        <taxon>Bacteria</taxon>
        <taxon>Bacillati</taxon>
        <taxon>Actinomycetota</taxon>
        <taxon>Actinomycetes</taxon>
        <taxon>Micrococcales</taxon>
        <taxon>Ornithinimicrobiaceae</taxon>
        <taxon>Ornithinimicrobium</taxon>
    </lineage>
</organism>
<dbReference type="InterPro" id="IPR001789">
    <property type="entry name" value="Sig_transdc_resp-reg_receiver"/>
</dbReference>
<keyword evidence="2" id="KW-0805">Transcription regulation</keyword>
<evidence type="ECO:0000256" key="4">
    <source>
        <dbReference type="ARBA" id="ARBA00023163"/>
    </source>
</evidence>
<keyword evidence="3 8" id="KW-0238">DNA-binding</keyword>
<evidence type="ECO:0000256" key="5">
    <source>
        <dbReference type="PROSITE-ProRule" id="PRU00169"/>
    </source>
</evidence>
<accession>A0A345NT20</accession>
<name>A0A345NT20_9MICO</name>
<dbReference type="InterPro" id="IPR058245">
    <property type="entry name" value="NreC/VraR/RcsB-like_REC"/>
</dbReference>
<keyword evidence="9" id="KW-1185">Reference proteome</keyword>
<evidence type="ECO:0000256" key="3">
    <source>
        <dbReference type="ARBA" id="ARBA00023125"/>
    </source>
</evidence>
<proteinExistence type="predicted"/>
<dbReference type="KEGG" id="orn:DV701_16010"/>
<dbReference type="GO" id="GO:0006355">
    <property type="term" value="P:regulation of DNA-templated transcription"/>
    <property type="evidence" value="ECO:0007669"/>
    <property type="project" value="InterPro"/>
</dbReference>
<evidence type="ECO:0000256" key="2">
    <source>
        <dbReference type="ARBA" id="ARBA00023015"/>
    </source>
</evidence>
<feature type="domain" description="HTH luxR-type" evidence="6">
    <location>
        <begin position="145"/>
        <end position="210"/>
    </location>
</feature>
<evidence type="ECO:0000259" key="6">
    <source>
        <dbReference type="PROSITE" id="PS50043"/>
    </source>
</evidence>
<dbReference type="PROSITE" id="PS50110">
    <property type="entry name" value="RESPONSE_REGULATORY"/>
    <property type="match status" value="1"/>
</dbReference>
<dbReference type="SUPFAM" id="SSF52172">
    <property type="entry name" value="CheY-like"/>
    <property type="match status" value="1"/>
</dbReference>
<evidence type="ECO:0000313" key="8">
    <source>
        <dbReference type="EMBL" id="AXH98178.1"/>
    </source>
</evidence>
<dbReference type="PANTHER" id="PTHR43214">
    <property type="entry name" value="TWO-COMPONENT RESPONSE REGULATOR"/>
    <property type="match status" value="1"/>
</dbReference>
<dbReference type="Gene3D" id="3.40.50.2300">
    <property type="match status" value="1"/>
</dbReference>
<evidence type="ECO:0000256" key="1">
    <source>
        <dbReference type="ARBA" id="ARBA00022553"/>
    </source>
</evidence>
<dbReference type="OrthoDB" id="9808843at2"/>
<dbReference type="InterPro" id="IPR016032">
    <property type="entry name" value="Sig_transdc_resp-reg_C-effctor"/>
</dbReference>
<feature type="modified residue" description="4-aspartylphosphate" evidence="5">
    <location>
        <position position="53"/>
    </location>
</feature>
<evidence type="ECO:0000259" key="7">
    <source>
        <dbReference type="PROSITE" id="PS50110"/>
    </source>
</evidence>
<dbReference type="PRINTS" id="PR00038">
    <property type="entry name" value="HTHLUXR"/>
</dbReference>
<dbReference type="SMART" id="SM00421">
    <property type="entry name" value="HTH_LUXR"/>
    <property type="match status" value="1"/>
</dbReference>
<gene>
    <name evidence="8" type="ORF">DV701_16010</name>
</gene>
<dbReference type="EMBL" id="CP031229">
    <property type="protein sequence ID" value="AXH98178.1"/>
    <property type="molecule type" value="Genomic_DNA"/>
</dbReference>
<dbReference type="Pfam" id="PF00072">
    <property type="entry name" value="Response_reg"/>
    <property type="match status" value="1"/>
</dbReference>